<dbReference type="RefSeq" id="WP_043068612.1">
    <property type="nucleotide sequence ID" value="NZ_BJOA01000113.1"/>
</dbReference>
<feature type="domain" description="DUF5724" evidence="2">
    <location>
        <begin position="29"/>
        <end position="1237"/>
    </location>
</feature>
<dbReference type="PATRIC" id="fig|47500.8.peg.4202"/>
<dbReference type="Proteomes" id="UP000182836">
    <property type="component" value="Unassembled WGS sequence"/>
</dbReference>
<evidence type="ECO:0000259" key="3">
    <source>
        <dbReference type="Pfam" id="PF24879"/>
    </source>
</evidence>
<dbReference type="InterPro" id="IPR043782">
    <property type="entry name" value="DUF5724"/>
</dbReference>
<reference evidence="5 7" key="2">
    <citation type="submission" date="2016-10" db="EMBL/GenBank/DDBJ databases">
        <authorList>
            <person name="de Groot N.N."/>
        </authorList>
    </citation>
    <scope>NUCLEOTIDE SEQUENCE [LARGE SCALE GENOMIC DNA]</scope>
    <source>
        <strain evidence="5 7">DSM 2895</strain>
    </source>
</reference>
<dbReference type="InterPro" id="IPR025406">
    <property type="entry name" value="DUF4132"/>
</dbReference>
<evidence type="ECO:0008006" key="8">
    <source>
        <dbReference type="Google" id="ProtNLM"/>
    </source>
</evidence>
<evidence type="ECO:0000313" key="5">
    <source>
        <dbReference type="EMBL" id="SDJ94159.1"/>
    </source>
</evidence>
<dbReference type="OrthoDB" id="9763697at2"/>
<feature type="domain" description="DUF4132" evidence="1">
    <location>
        <begin position="1277"/>
        <end position="1450"/>
    </location>
</feature>
<name>A0A0D1X8R7_ANEMI</name>
<dbReference type="EMBL" id="LGUG01000004">
    <property type="protein sequence ID" value="KON97067.1"/>
    <property type="molecule type" value="Genomic_DNA"/>
</dbReference>
<accession>A0A0D1X8R7</accession>
<keyword evidence="6" id="KW-1185">Reference proteome</keyword>
<sequence>MKPDKKENYFENLYATARSLSGSERDIAVSILDFATCTYADRMEKTQHLKSLLIKTEPTTIADIFSGSRFNALLALFGEELAVKFKKIWDRASDYSYAQGYYRRSFRTKQDISIYLDKNLDKLRMVLHLYEYDFSLLDYLTVQNYEINYYVLPDLIAVEIDDNNSEVIEALRNIIYSDNNAALLSHSMIIGLLMSQNRVAHTMIGELLIAARLQEGLRQSIVEKIDEASMDAFLYMLKIIIDHDLIRYSSVVRALDVWTGLGIEAQKPAVAKKCIETGYRCLTDHTFLEECINSRDSMHIYMALWAIAVREIKDTKPIIERFMAGKEKHKKLVGLYFLNESGYSDFMYDLSHTYLNETDEEVLYWILVNYPTLSLYQYSEEGYAKAGHKTSLPADIAERKIQFDELKRIVDRMPKKEITFKESVFPWIDVTLTEDFFTQKMLYIVGYDMNDTLTDELLDYTDKMSADTRYNVLCNFVARPKTEKQRAFLFASLSDKSMPNRESALKHIDSLTLSPAEFSNVEKLLSLKTGTVRQASIKLLLKLDADALFDVTSRLIADKNEQKRLAALDIISSIEKKESFASIYDACLELIKQVKHSTEKEQVLIEKLLATDKPEYSKENGFGLYNPSAEVMVPPLTVTKDFSPEHIFTLTEDEVKTLYTDLYHLIYQHRDYEYEVEMYDGSRSKVVLGASYSIQTIKRNRAEDEEVRAIDNYPLPDIWRGFLKDHNLGYRQLLELQFYEQIEEDIEREPWFDTLLHNVFPMQKVTSICAFLETLDYRTHIQNILSALMGEFEKQEVFAAALDMMKYITLHVPQDKFTESYSKQDESRYYWYSKDYVTDANEISFWLSWMNNNVYDTESFKESFYIRYTYYRNTSFEPYYKFSLSFTDFARAYDEGIIDTDEMYKELMGRQSSGDNIRQITTPEGEGYRGNQHLKSFPFMKEFEHTVVERILDIELKRGDLPTEVSSLASKIVRYEGMTHFVDILVGMNSETFVRGYNYISENPTKKEIFSHLLKVCYPKQDEDEKLLKKLLKGRSISEKRLLEAAMYAPQWIDIVEKYLGWKGLRSAAWYFQAHVNEGFSAQKETIVAHYSPIVPADFNDGAFDTDWFNDAYKTLGKKRFELLYEAAKYISGGANHRRSQLFADAVLGKLKLTDMKKSIKEKRNKDHLLCYSLIPIKKDKLKETLRRYECIQEFLKESKQFGAQRRESEAKTAAIALGNLARNAGYSDVTRLTWNMETQKIKEIMPYLSPKVIEGTELYIEINEEGKASIKAIKNGKELKGVPTKLKKNTYVTELRDIQKSLKDQYTRARLALERAMEAENGFTLQELVNLQENPVIAPLIKHLVFMTGDTLGYLENGRLTTPFGSFCEPEPDAMLYIAHPVHLYESGQWSLYQKDLFERQIVQPFKQVFRELYRPNEDELAEATISRRYAGHQIQPKKTVALLKGRLWTVSYEEGLQKVYYKENIIARLYALADWFSPADVEAPTLETVEFFDRLTYKPIPVENIPKVIFSEVMRDVDLVVSVAHAGSVDPEASLSTVEMRAAIAVETLDLLGIENVIVKGSHAHIAGKLGEYTVHLGSGIVHRQAGGALHIIPVHSQHRGRLFLPFMDEDPKTAEILSKVLLLANDTKIKDPNILEQIKV</sequence>
<protein>
    <recommendedName>
        <fullName evidence="8">DUF4132 domain-containing protein</fullName>
    </recommendedName>
</protein>
<gene>
    <name evidence="4" type="ORF">AF333_17905</name>
    <name evidence="5" type="ORF">SAMN04487909_13328</name>
</gene>
<feature type="domain" description="DUF7737" evidence="3">
    <location>
        <begin position="1540"/>
        <end position="1641"/>
    </location>
</feature>
<reference evidence="4 6" key="1">
    <citation type="submission" date="2015-07" db="EMBL/GenBank/DDBJ databases">
        <title>Fjat-14205 dsm 2895.</title>
        <authorList>
            <person name="Liu B."/>
            <person name="Wang J."/>
            <person name="Zhu Y."/>
            <person name="Liu G."/>
            <person name="Chen Q."/>
            <person name="Chen Z."/>
            <person name="Lan J."/>
            <person name="Che J."/>
            <person name="Ge C."/>
            <person name="Shi H."/>
            <person name="Pan Z."/>
            <person name="Liu X."/>
        </authorList>
    </citation>
    <scope>NUCLEOTIDE SEQUENCE [LARGE SCALE GENOMIC DNA]</scope>
    <source>
        <strain evidence="4 6">DSM 2895</strain>
    </source>
</reference>
<dbReference type="InterPro" id="IPR056639">
    <property type="entry name" value="DUF7737"/>
</dbReference>
<dbReference type="Proteomes" id="UP000037269">
    <property type="component" value="Unassembled WGS sequence"/>
</dbReference>
<dbReference type="Pfam" id="PF13569">
    <property type="entry name" value="DUF4132"/>
    <property type="match status" value="1"/>
</dbReference>
<evidence type="ECO:0000259" key="1">
    <source>
        <dbReference type="Pfam" id="PF13569"/>
    </source>
</evidence>
<evidence type="ECO:0000313" key="6">
    <source>
        <dbReference type="Proteomes" id="UP000037269"/>
    </source>
</evidence>
<evidence type="ECO:0000259" key="2">
    <source>
        <dbReference type="Pfam" id="PF18991"/>
    </source>
</evidence>
<dbReference type="STRING" id="47500.AF333_17905"/>
<dbReference type="Pfam" id="PF24879">
    <property type="entry name" value="DUF7737"/>
    <property type="match status" value="1"/>
</dbReference>
<dbReference type="GeneID" id="42307040"/>
<dbReference type="Pfam" id="PF18991">
    <property type="entry name" value="DUF5724"/>
    <property type="match status" value="1"/>
</dbReference>
<evidence type="ECO:0000313" key="4">
    <source>
        <dbReference type="EMBL" id="KON97067.1"/>
    </source>
</evidence>
<dbReference type="EMBL" id="FNED01000033">
    <property type="protein sequence ID" value="SDJ94159.1"/>
    <property type="molecule type" value="Genomic_DNA"/>
</dbReference>
<organism evidence="4 6">
    <name type="scientific">Aneurinibacillus migulanus</name>
    <name type="common">Bacillus migulanus</name>
    <dbReference type="NCBI Taxonomy" id="47500"/>
    <lineage>
        <taxon>Bacteria</taxon>
        <taxon>Bacillati</taxon>
        <taxon>Bacillota</taxon>
        <taxon>Bacilli</taxon>
        <taxon>Bacillales</taxon>
        <taxon>Paenibacillaceae</taxon>
        <taxon>Aneurinibacillus group</taxon>
        <taxon>Aneurinibacillus</taxon>
    </lineage>
</organism>
<proteinExistence type="predicted"/>
<evidence type="ECO:0000313" key="7">
    <source>
        <dbReference type="Proteomes" id="UP000182836"/>
    </source>
</evidence>